<organism evidence="11 12">
    <name type="scientific">Gossypium klotzschianum</name>
    <dbReference type="NCBI Taxonomy" id="34286"/>
    <lineage>
        <taxon>Eukaryota</taxon>
        <taxon>Viridiplantae</taxon>
        <taxon>Streptophyta</taxon>
        <taxon>Embryophyta</taxon>
        <taxon>Tracheophyta</taxon>
        <taxon>Spermatophyta</taxon>
        <taxon>Magnoliopsida</taxon>
        <taxon>eudicotyledons</taxon>
        <taxon>Gunneridae</taxon>
        <taxon>Pentapetalae</taxon>
        <taxon>rosids</taxon>
        <taxon>malvids</taxon>
        <taxon>Malvales</taxon>
        <taxon>Malvaceae</taxon>
        <taxon>Malvoideae</taxon>
        <taxon>Gossypium</taxon>
    </lineage>
</organism>
<comment type="caution">
    <text evidence="11">The sequence shown here is derived from an EMBL/GenBank/DDBJ whole genome shotgun (WGS) entry which is preliminary data.</text>
</comment>
<dbReference type="Proteomes" id="UP000593573">
    <property type="component" value="Unassembled WGS sequence"/>
</dbReference>
<feature type="transmembrane region" description="Helical" evidence="8">
    <location>
        <begin position="62"/>
        <end position="85"/>
    </location>
</feature>
<evidence type="ECO:0000313" key="11">
    <source>
        <dbReference type="EMBL" id="MBA0672009.1"/>
    </source>
</evidence>
<evidence type="ECO:0000313" key="12">
    <source>
        <dbReference type="Proteomes" id="UP000593573"/>
    </source>
</evidence>
<evidence type="ECO:0000256" key="2">
    <source>
        <dbReference type="ARBA" id="ARBA00004496"/>
    </source>
</evidence>
<keyword evidence="8" id="KW-0812">Transmembrane</keyword>
<dbReference type="OrthoDB" id="41588at2759"/>
<evidence type="ECO:0000256" key="4">
    <source>
        <dbReference type="ARBA" id="ARBA00022490"/>
    </source>
</evidence>
<comment type="similarity">
    <text evidence="3">Belongs to the CCNDBP1 family.</text>
</comment>
<evidence type="ECO:0000256" key="1">
    <source>
        <dbReference type="ARBA" id="ARBA00004123"/>
    </source>
</evidence>
<evidence type="ECO:0000259" key="10">
    <source>
        <dbReference type="Pfam" id="PF20936"/>
    </source>
</evidence>
<evidence type="ECO:0000256" key="3">
    <source>
        <dbReference type="ARBA" id="ARBA00008940"/>
    </source>
</evidence>
<dbReference type="Gene3D" id="1.20.1410.10">
    <property type="entry name" value="I/LWEQ domain"/>
    <property type="match status" value="1"/>
</dbReference>
<keyword evidence="8" id="KW-1133">Transmembrane helix</keyword>
<evidence type="ECO:0000256" key="8">
    <source>
        <dbReference type="SAM" id="Phobius"/>
    </source>
</evidence>
<evidence type="ECO:0008006" key="13">
    <source>
        <dbReference type="Google" id="ProtNLM"/>
    </source>
</evidence>
<dbReference type="InterPro" id="IPR049317">
    <property type="entry name" value="GCIP-like_N"/>
</dbReference>
<feature type="compositionally biased region" description="Acidic residues" evidence="7">
    <location>
        <begin position="230"/>
        <end position="241"/>
    </location>
</feature>
<feature type="compositionally biased region" description="Polar residues" evidence="7">
    <location>
        <begin position="210"/>
        <end position="225"/>
    </location>
</feature>
<evidence type="ECO:0000256" key="5">
    <source>
        <dbReference type="ARBA" id="ARBA00023242"/>
    </source>
</evidence>
<reference evidence="11 12" key="1">
    <citation type="journal article" date="2019" name="Genome Biol. Evol.">
        <title>Insights into the evolution of the New World diploid cottons (Gossypium, subgenus Houzingenia) based on genome sequencing.</title>
        <authorList>
            <person name="Grover C.E."/>
            <person name="Arick M.A. 2nd"/>
            <person name="Thrash A."/>
            <person name="Conover J.L."/>
            <person name="Sanders W.S."/>
            <person name="Peterson D.G."/>
            <person name="Frelichowski J.E."/>
            <person name="Scheffler J.A."/>
            <person name="Scheffler B.E."/>
            <person name="Wendel J.F."/>
        </authorList>
    </citation>
    <scope>NUCLEOTIDE SEQUENCE [LARGE SCALE GENOMIC DNA]</scope>
    <source>
        <strain evidence="11">57</strain>
        <tissue evidence="11">Leaf</tissue>
    </source>
</reference>
<dbReference type="AlphaFoldDB" id="A0A7J8WBJ8"/>
<name>A0A7J8WBJ8_9ROSI</name>
<feature type="domain" description="Cyclin-D1-binding protein 1-like N-terminal" evidence="9">
    <location>
        <begin position="80"/>
        <end position="209"/>
    </location>
</feature>
<accession>A0A7J8WBJ8</accession>
<dbReference type="Pfam" id="PF13324">
    <property type="entry name" value="GCIP_N"/>
    <property type="match status" value="1"/>
</dbReference>
<keyword evidence="8" id="KW-0472">Membrane</keyword>
<dbReference type="Pfam" id="PF20936">
    <property type="entry name" value="GCIP_C"/>
    <property type="match status" value="1"/>
</dbReference>
<protein>
    <recommendedName>
        <fullName evidence="13">Cyclin-D1-binding protein 1</fullName>
    </recommendedName>
</protein>
<evidence type="ECO:0000256" key="6">
    <source>
        <dbReference type="ARBA" id="ARBA00023306"/>
    </source>
</evidence>
<dbReference type="PANTHER" id="PTHR15492:SF1">
    <property type="entry name" value="CYCLIN-D1-BINDING PROTEIN 1"/>
    <property type="match status" value="1"/>
</dbReference>
<evidence type="ECO:0000259" key="9">
    <source>
        <dbReference type="Pfam" id="PF13324"/>
    </source>
</evidence>
<feature type="domain" description="Cyclin-D1-binding protein 1-like C-terminal" evidence="10">
    <location>
        <begin position="237"/>
        <end position="337"/>
    </location>
</feature>
<dbReference type="GO" id="GO:0005737">
    <property type="term" value="C:cytoplasm"/>
    <property type="evidence" value="ECO:0007669"/>
    <property type="project" value="UniProtKB-SubCell"/>
</dbReference>
<keyword evidence="6" id="KW-0131">Cell cycle</keyword>
<feature type="region of interest" description="Disordered" evidence="7">
    <location>
        <begin position="206"/>
        <end position="244"/>
    </location>
</feature>
<dbReference type="GO" id="GO:0005634">
    <property type="term" value="C:nucleus"/>
    <property type="evidence" value="ECO:0007669"/>
    <property type="project" value="UniProtKB-SubCell"/>
</dbReference>
<dbReference type="InterPro" id="IPR049318">
    <property type="entry name" value="GCIP_C"/>
</dbReference>
<dbReference type="PANTHER" id="PTHR15492">
    <property type="entry name" value="CYCLIN D1-BINDING PROTEIN 1"/>
    <property type="match status" value="1"/>
</dbReference>
<evidence type="ECO:0000256" key="7">
    <source>
        <dbReference type="SAM" id="MobiDB-lite"/>
    </source>
</evidence>
<comment type="subcellular location">
    <subcellularLocation>
        <location evidence="2">Cytoplasm</location>
    </subcellularLocation>
    <subcellularLocation>
        <location evidence="1">Nucleus</location>
    </subcellularLocation>
</comment>
<dbReference type="EMBL" id="JABFAB010243011">
    <property type="protein sequence ID" value="MBA0672009.1"/>
    <property type="molecule type" value="Genomic_DNA"/>
</dbReference>
<keyword evidence="12" id="KW-1185">Reference proteome</keyword>
<keyword evidence="4" id="KW-0963">Cytoplasm</keyword>
<proteinExistence type="inferred from homology"/>
<sequence length="387" mass="42093">MGKAEKEQLNRALTAHLNTIHETLQVLDQSPPSNSMEKVTWSQVIQIGEQVSKQATIGAPTFFFFLDFLLLVIASSACLTAGMLWNGESPQAKEVEENVNSYFNVLQGFLLLSHGSTVGAGPTLSSSIHESVKHVVDCSFRLMKEHVSLYGSHDKEKKLSMPQIVGAVWEACSALKKVPPTNVTAIGRAMTQVAVSMKDVLREINELKPASSNPGDETSDNTPSKAESKPEDDDISDDDLGSDLSPEEMKVAQLAHGVVSETLVVIKELIRTITGMLKLETPDDNGKFVGSLEKLLKMCQGVGAEIDEIGACLYPPQEIDAIKLALEKMSSRINEIQQEVESFPTSSEPFLEACSGLRTVLKEMEAQLNCLSATELTTKVQNVAVFN</sequence>
<gene>
    <name evidence="11" type="ORF">Goklo_029028</name>
</gene>
<dbReference type="InterPro" id="IPR026907">
    <property type="entry name" value="GCIP-like"/>
</dbReference>
<keyword evidence="5" id="KW-0539">Nucleus</keyword>